<dbReference type="EMBL" id="ML119707">
    <property type="protein sequence ID" value="RPA78768.1"/>
    <property type="molecule type" value="Genomic_DNA"/>
</dbReference>
<dbReference type="Gene3D" id="2.120.10.80">
    <property type="entry name" value="Kelch-type beta propeller"/>
    <property type="match status" value="1"/>
</dbReference>
<name>A0A3N4I273_ASCIM</name>
<feature type="region of interest" description="Disordered" evidence="1">
    <location>
        <begin position="677"/>
        <end position="725"/>
    </location>
</feature>
<feature type="transmembrane region" description="Helical" evidence="2">
    <location>
        <begin position="405"/>
        <end position="430"/>
    </location>
</feature>
<feature type="region of interest" description="Disordered" evidence="1">
    <location>
        <begin position="506"/>
        <end position="568"/>
    </location>
</feature>
<sequence length="725" mass="78982">MPPPAPPRPLGTHCSAVYNSTLYTYSSTAFYQLPLSAEGKWRELPYSISTDGGVCVHAHRGTDDEALYIIGGRTIDPSKTPETGFSGVQKWSFKKGRWTTPQLPDTSVFNLQNHGATYLEETGQILIFSGTKWPDTSTPSSMTFLIDTKPDRNWEIVAQSGEKAFPLLAPLVLPWGTAGALVVGGDTNNRNMYTYTLADGWNTLDVQLEEGLPVRGKAAAALLQGKDGSRVLITYDMTVSPAKVREVLVKGGNGSKPKHRKRHSSISSRITGNANVLDLTRRGLRKRIHQTTPIPVIDSWQEGSWPKYDDKLAPKELRDGFSIAQEENLVVVSGGDEVDPLCIFDARRNAWMNATALLATRADQQVLDDGQIPIVGTLPDGSSPLKPIIDGPSSDPSAGAKKLSFIQVLFIVLGVVLFVALALFFVLIWLRRRRGKQSGPFLGGSWGRSGRFEASKDGSTASARAHKRKHSELPKNKRGEKSGRDSQLSFKDRGLSFMKETSMPLAHRPIPEPHYTTTHDSLNKEIGGLSVPSASHQERKERSSGWSRYFSGASKRSSNYSQDHSDTRSTVFPYRSGVSHISASDFPAPSPAPLNIQKQPVQPGIVRQQTDRTISQASFTSSDGSASLYEYALPHDPSTRNYYNAQPSPYGGNFDARSSLGSASEKPLWVREEETVRGGESPRGWGKVVQGGGYGGQEAVMQGGSGGQGRAQAGNDLSWLNLGRN</sequence>
<dbReference type="InterPro" id="IPR015915">
    <property type="entry name" value="Kelch-typ_b-propeller"/>
</dbReference>
<proteinExistence type="predicted"/>
<keyword evidence="2" id="KW-0472">Membrane</keyword>
<organism evidence="3 4">
    <name type="scientific">Ascobolus immersus RN42</name>
    <dbReference type="NCBI Taxonomy" id="1160509"/>
    <lineage>
        <taxon>Eukaryota</taxon>
        <taxon>Fungi</taxon>
        <taxon>Dikarya</taxon>
        <taxon>Ascomycota</taxon>
        <taxon>Pezizomycotina</taxon>
        <taxon>Pezizomycetes</taxon>
        <taxon>Pezizales</taxon>
        <taxon>Ascobolaceae</taxon>
        <taxon>Ascobolus</taxon>
    </lineage>
</organism>
<reference evidence="3 4" key="1">
    <citation type="journal article" date="2018" name="Nat. Ecol. Evol.">
        <title>Pezizomycetes genomes reveal the molecular basis of ectomycorrhizal truffle lifestyle.</title>
        <authorList>
            <person name="Murat C."/>
            <person name="Payen T."/>
            <person name="Noel B."/>
            <person name="Kuo A."/>
            <person name="Morin E."/>
            <person name="Chen J."/>
            <person name="Kohler A."/>
            <person name="Krizsan K."/>
            <person name="Balestrini R."/>
            <person name="Da Silva C."/>
            <person name="Montanini B."/>
            <person name="Hainaut M."/>
            <person name="Levati E."/>
            <person name="Barry K.W."/>
            <person name="Belfiori B."/>
            <person name="Cichocki N."/>
            <person name="Clum A."/>
            <person name="Dockter R.B."/>
            <person name="Fauchery L."/>
            <person name="Guy J."/>
            <person name="Iotti M."/>
            <person name="Le Tacon F."/>
            <person name="Lindquist E.A."/>
            <person name="Lipzen A."/>
            <person name="Malagnac F."/>
            <person name="Mello A."/>
            <person name="Molinier V."/>
            <person name="Miyauchi S."/>
            <person name="Poulain J."/>
            <person name="Riccioni C."/>
            <person name="Rubini A."/>
            <person name="Sitrit Y."/>
            <person name="Splivallo R."/>
            <person name="Traeger S."/>
            <person name="Wang M."/>
            <person name="Zifcakova L."/>
            <person name="Wipf D."/>
            <person name="Zambonelli A."/>
            <person name="Paolocci F."/>
            <person name="Nowrousian M."/>
            <person name="Ottonello S."/>
            <person name="Baldrian P."/>
            <person name="Spatafora J.W."/>
            <person name="Henrissat B."/>
            <person name="Nagy L.G."/>
            <person name="Aury J.M."/>
            <person name="Wincker P."/>
            <person name="Grigoriev I.V."/>
            <person name="Bonfante P."/>
            <person name="Martin F.M."/>
        </authorList>
    </citation>
    <scope>NUCLEOTIDE SEQUENCE [LARGE SCALE GENOMIC DNA]</scope>
    <source>
        <strain evidence="3 4">RN42</strain>
    </source>
</reference>
<keyword evidence="4" id="KW-1185">Reference proteome</keyword>
<dbReference type="AlphaFoldDB" id="A0A3N4I273"/>
<evidence type="ECO:0000313" key="4">
    <source>
        <dbReference type="Proteomes" id="UP000275078"/>
    </source>
</evidence>
<dbReference type="STRING" id="1160509.A0A3N4I273"/>
<feature type="compositionally biased region" description="Basic and acidic residues" evidence="1">
    <location>
        <begin position="471"/>
        <end position="487"/>
    </location>
</feature>
<evidence type="ECO:0000256" key="1">
    <source>
        <dbReference type="SAM" id="MobiDB-lite"/>
    </source>
</evidence>
<protein>
    <recommendedName>
        <fullName evidence="5">Galactose oxidase</fullName>
    </recommendedName>
</protein>
<dbReference type="SUPFAM" id="SSF117281">
    <property type="entry name" value="Kelch motif"/>
    <property type="match status" value="1"/>
</dbReference>
<gene>
    <name evidence="3" type="ORF">BJ508DRAFT_328940</name>
</gene>
<accession>A0A3N4I273</accession>
<keyword evidence="2" id="KW-0812">Transmembrane</keyword>
<dbReference type="OrthoDB" id="5352000at2759"/>
<keyword evidence="2" id="KW-1133">Transmembrane helix</keyword>
<evidence type="ECO:0008006" key="5">
    <source>
        <dbReference type="Google" id="ProtNLM"/>
    </source>
</evidence>
<feature type="region of interest" description="Disordered" evidence="1">
    <location>
        <begin position="453"/>
        <end position="487"/>
    </location>
</feature>
<evidence type="ECO:0000313" key="3">
    <source>
        <dbReference type="EMBL" id="RPA78768.1"/>
    </source>
</evidence>
<dbReference type="Proteomes" id="UP000275078">
    <property type="component" value="Unassembled WGS sequence"/>
</dbReference>
<evidence type="ECO:0000256" key="2">
    <source>
        <dbReference type="SAM" id="Phobius"/>
    </source>
</evidence>